<gene>
    <name evidence="3" type="ORF">BSL82_08605</name>
</gene>
<dbReference type="SUPFAM" id="SSF52096">
    <property type="entry name" value="ClpP/crotonase"/>
    <property type="match status" value="1"/>
</dbReference>
<reference evidence="4" key="1">
    <citation type="submission" date="2016-11" db="EMBL/GenBank/DDBJ databases">
        <title>Complete Genome Sequence of alachlor-degrading Sphingomonas sp. strain JJ-A5.</title>
        <authorList>
            <person name="Lee H."/>
            <person name="Ka J.-O."/>
        </authorList>
    </citation>
    <scope>NUCLEOTIDE SEQUENCE [LARGE SCALE GENOMIC DNA]</scope>
    <source>
        <strain evidence="4">JJ-A5</strain>
    </source>
</reference>
<dbReference type="Gene3D" id="3.90.226.10">
    <property type="entry name" value="2-enoyl-CoA Hydratase, Chain A, domain 1"/>
    <property type="match status" value="1"/>
</dbReference>
<evidence type="ECO:0000313" key="4">
    <source>
        <dbReference type="Proteomes" id="UP000182063"/>
    </source>
</evidence>
<evidence type="ECO:0000313" key="3">
    <source>
        <dbReference type="EMBL" id="API59363.1"/>
    </source>
</evidence>
<evidence type="ECO:0000256" key="2">
    <source>
        <dbReference type="SAM" id="MobiDB-lite"/>
    </source>
</evidence>
<dbReference type="RefSeq" id="WP_072596910.1">
    <property type="nucleotide sequence ID" value="NZ_CP018221.1"/>
</dbReference>
<dbReference type="STRING" id="1921510.BSL82_08605"/>
<dbReference type="CDD" id="cd06558">
    <property type="entry name" value="crotonase-like"/>
    <property type="match status" value="1"/>
</dbReference>
<proteinExistence type="inferred from homology"/>
<comment type="similarity">
    <text evidence="1">Belongs to the enoyl-CoA hydratase/isomerase family.</text>
</comment>
<dbReference type="EMBL" id="CP018221">
    <property type="protein sequence ID" value="API59363.1"/>
    <property type="molecule type" value="Genomic_DNA"/>
</dbReference>
<dbReference type="AlphaFoldDB" id="A0A1L3ZUQ3"/>
<keyword evidence="4" id="KW-1185">Reference proteome</keyword>
<feature type="compositionally biased region" description="Polar residues" evidence="2">
    <location>
        <begin position="246"/>
        <end position="258"/>
    </location>
</feature>
<organism evidence="3 4">
    <name type="scientific">Tardibacter chloracetimidivorans</name>
    <dbReference type="NCBI Taxonomy" id="1921510"/>
    <lineage>
        <taxon>Bacteria</taxon>
        <taxon>Pseudomonadati</taxon>
        <taxon>Pseudomonadota</taxon>
        <taxon>Alphaproteobacteria</taxon>
        <taxon>Sphingomonadales</taxon>
        <taxon>Sphingomonadaceae</taxon>
        <taxon>Tardibacter</taxon>
    </lineage>
</organism>
<dbReference type="InterPro" id="IPR001753">
    <property type="entry name" value="Enoyl-CoA_hydra/iso"/>
</dbReference>
<dbReference type="KEGG" id="sphj:BSL82_08605"/>
<sequence>MVYEQILYATNDGVCRIALNRPEHRNAQGRQLLEELDDAMRRAESDSNVRVVILAAEGAHFSAGHDLKESQRDRPSLSVEQRWEWEEEHYLNYCLRIWDLKKPTIAEVHGACIAAGFMLVNMCDLIVASEDAYFADPVAHSIGAASVEVLVHPWVLGARKAKELLYTGGKLTAADAMAAGMVNRVVPRGELETATMELAARIANAPPFGLRLMKKSINRLLDIQGFRNSIQAHFDTHQLSHESETFRSATQKGLSGTIRQGKAKAAS</sequence>
<evidence type="ECO:0000256" key="1">
    <source>
        <dbReference type="ARBA" id="ARBA00005254"/>
    </source>
</evidence>
<dbReference type="PANTHER" id="PTHR43802">
    <property type="entry name" value="ENOYL-COA HYDRATASE"/>
    <property type="match status" value="1"/>
</dbReference>
<dbReference type="Pfam" id="PF00378">
    <property type="entry name" value="ECH_1"/>
    <property type="match status" value="1"/>
</dbReference>
<name>A0A1L3ZUQ3_9SPHN</name>
<dbReference type="OrthoDB" id="9795613at2"/>
<dbReference type="InterPro" id="IPR029045">
    <property type="entry name" value="ClpP/crotonase-like_dom_sf"/>
</dbReference>
<dbReference type="PANTHER" id="PTHR43802:SF1">
    <property type="entry name" value="IP11341P-RELATED"/>
    <property type="match status" value="1"/>
</dbReference>
<feature type="region of interest" description="Disordered" evidence="2">
    <location>
        <begin position="242"/>
        <end position="267"/>
    </location>
</feature>
<dbReference type="Proteomes" id="UP000182063">
    <property type="component" value="Chromosome"/>
</dbReference>
<protein>
    <submittedName>
        <fullName evidence="3">Enoyl-CoA hydratase</fullName>
    </submittedName>
</protein>
<accession>A0A1L3ZUQ3</accession>
<dbReference type="GO" id="GO:0003824">
    <property type="term" value="F:catalytic activity"/>
    <property type="evidence" value="ECO:0007669"/>
    <property type="project" value="UniProtKB-ARBA"/>
</dbReference>
<dbReference type="NCBIfam" id="NF006140">
    <property type="entry name" value="PRK08290.1"/>
    <property type="match status" value="1"/>
</dbReference>